<keyword evidence="3" id="KW-1185">Reference proteome</keyword>
<proteinExistence type="predicted"/>
<evidence type="ECO:0000256" key="1">
    <source>
        <dbReference type="SAM" id="MobiDB-lite"/>
    </source>
</evidence>
<sequence>MQKHPDRCCRSPVYNGSQCIFSNCANPRDDKTGPLSSSNSPFLNNQTTTKQQPNNNQTTTKQPPNNHQTTTKQPPNNHHTTTTQPAAGRWPAGGQPANNMNHMQIEPID</sequence>
<feature type="compositionally biased region" description="Low complexity" evidence="1">
    <location>
        <begin position="34"/>
        <end position="84"/>
    </location>
</feature>
<name>U4LX21_PYROM</name>
<dbReference type="EMBL" id="HF936392">
    <property type="protein sequence ID" value="CCX34198.1"/>
    <property type="molecule type" value="Genomic_DNA"/>
</dbReference>
<dbReference type="AlphaFoldDB" id="U4LX21"/>
<feature type="region of interest" description="Disordered" evidence="1">
    <location>
        <begin position="22"/>
        <end position="109"/>
    </location>
</feature>
<reference evidence="2 3" key="1">
    <citation type="journal article" date="2013" name="PLoS Genet.">
        <title>The genome and development-dependent transcriptomes of Pyronema confluens: a window into fungal evolution.</title>
        <authorList>
            <person name="Traeger S."/>
            <person name="Altegoer F."/>
            <person name="Freitag M."/>
            <person name="Gabaldon T."/>
            <person name="Kempken F."/>
            <person name="Kumar A."/>
            <person name="Marcet-Houben M."/>
            <person name="Poggeler S."/>
            <person name="Stajich J.E."/>
            <person name="Nowrousian M."/>
        </authorList>
    </citation>
    <scope>NUCLEOTIDE SEQUENCE [LARGE SCALE GENOMIC DNA]</scope>
    <source>
        <strain evidence="3">CBS 100304</strain>
        <tissue evidence="2">Vegetative mycelium</tissue>
    </source>
</reference>
<protein>
    <submittedName>
        <fullName evidence="2">Uncharacterized protein</fullName>
    </submittedName>
</protein>
<dbReference type="Proteomes" id="UP000018144">
    <property type="component" value="Unassembled WGS sequence"/>
</dbReference>
<accession>U4LX21</accession>
<organism evidence="2 3">
    <name type="scientific">Pyronema omphalodes (strain CBS 100304)</name>
    <name type="common">Pyronema confluens</name>
    <dbReference type="NCBI Taxonomy" id="1076935"/>
    <lineage>
        <taxon>Eukaryota</taxon>
        <taxon>Fungi</taxon>
        <taxon>Dikarya</taxon>
        <taxon>Ascomycota</taxon>
        <taxon>Pezizomycotina</taxon>
        <taxon>Pezizomycetes</taxon>
        <taxon>Pezizales</taxon>
        <taxon>Pyronemataceae</taxon>
        <taxon>Pyronema</taxon>
    </lineage>
</organism>
<evidence type="ECO:0000313" key="3">
    <source>
        <dbReference type="Proteomes" id="UP000018144"/>
    </source>
</evidence>
<gene>
    <name evidence="2" type="ORF">PCON_03012</name>
</gene>
<evidence type="ECO:0000313" key="2">
    <source>
        <dbReference type="EMBL" id="CCX34198.1"/>
    </source>
</evidence>